<name>A0ACC2JWS8_9PEZI</name>
<gene>
    <name evidence="1" type="ORF">O1611_g1892</name>
</gene>
<accession>A0ACC2JWS8</accession>
<evidence type="ECO:0000313" key="1">
    <source>
        <dbReference type="EMBL" id="KAJ8131728.1"/>
    </source>
</evidence>
<reference evidence="1" key="1">
    <citation type="submission" date="2022-12" db="EMBL/GenBank/DDBJ databases">
        <title>Genome Sequence of Lasiodiplodia mahajangana.</title>
        <authorList>
            <person name="Buettner E."/>
        </authorList>
    </citation>
    <scope>NUCLEOTIDE SEQUENCE</scope>
    <source>
        <strain evidence="1">VT137</strain>
    </source>
</reference>
<proteinExistence type="predicted"/>
<comment type="caution">
    <text evidence="1">The sequence shown here is derived from an EMBL/GenBank/DDBJ whole genome shotgun (WGS) entry which is preliminary data.</text>
</comment>
<dbReference type="EMBL" id="JAPUUL010000238">
    <property type="protein sequence ID" value="KAJ8131728.1"/>
    <property type="molecule type" value="Genomic_DNA"/>
</dbReference>
<keyword evidence="2" id="KW-1185">Reference proteome</keyword>
<dbReference type="Proteomes" id="UP001153332">
    <property type="component" value="Unassembled WGS sequence"/>
</dbReference>
<evidence type="ECO:0000313" key="2">
    <source>
        <dbReference type="Proteomes" id="UP001153332"/>
    </source>
</evidence>
<protein>
    <submittedName>
        <fullName evidence="1">Uncharacterized protein</fullName>
    </submittedName>
</protein>
<organism evidence="1 2">
    <name type="scientific">Lasiodiplodia mahajangana</name>
    <dbReference type="NCBI Taxonomy" id="1108764"/>
    <lineage>
        <taxon>Eukaryota</taxon>
        <taxon>Fungi</taxon>
        <taxon>Dikarya</taxon>
        <taxon>Ascomycota</taxon>
        <taxon>Pezizomycotina</taxon>
        <taxon>Dothideomycetes</taxon>
        <taxon>Dothideomycetes incertae sedis</taxon>
        <taxon>Botryosphaeriales</taxon>
        <taxon>Botryosphaeriaceae</taxon>
        <taxon>Lasiodiplodia</taxon>
    </lineage>
</organism>
<sequence>MAMTIGEAVQAPYVMDQALAVSAANMSIKRPHQRRFYQEEATHLQTRGLALFNATQASEATDNVLAGFVFSTLLAQQVLFNMFSTRTDFPDFLDKLVTSLHICGGVRIMTANAWPFIRTQYQRQTGIKLPEDFTTISGSKTMLTTKLAHLETLLTGADLSPSILDPCMAALGFLKDLSYIQDYPKDSAFRMTRILQARVIQWAVQVPTEFVRLLEQRRPEALIITAYYALMIHETRDFWLYGDAGAFIIRSITAFLGKYWAEWLAWPNEVVDSISCANEDILSGS</sequence>